<dbReference type="Pfam" id="PF06985">
    <property type="entry name" value="HET"/>
    <property type="match status" value="1"/>
</dbReference>
<dbReference type="InterPro" id="IPR010730">
    <property type="entry name" value="HET"/>
</dbReference>
<organism evidence="2 3">
    <name type="scientific">Hypholoma sublateritium (strain FD-334 SS-4)</name>
    <dbReference type="NCBI Taxonomy" id="945553"/>
    <lineage>
        <taxon>Eukaryota</taxon>
        <taxon>Fungi</taxon>
        <taxon>Dikarya</taxon>
        <taxon>Basidiomycota</taxon>
        <taxon>Agaricomycotina</taxon>
        <taxon>Agaricomycetes</taxon>
        <taxon>Agaricomycetidae</taxon>
        <taxon>Agaricales</taxon>
        <taxon>Agaricineae</taxon>
        <taxon>Strophariaceae</taxon>
        <taxon>Hypholoma</taxon>
    </lineage>
</organism>
<evidence type="ECO:0000313" key="3">
    <source>
        <dbReference type="Proteomes" id="UP000054270"/>
    </source>
</evidence>
<dbReference type="OrthoDB" id="5303367at2759"/>
<proteinExistence type="predicted"/>
<feature type="domain" description="Heterokaryon incompatibility" evidence="1">
    <location>
        <begin position="10"/>
        <end position="58"/>
    </location>
</feature>
<name>A0A0D2P205_HYPSF</name>
<dbReference type="OMA" id="CSIARSH"/>
<accession>A0A0D2P205</accession>
<protein>
    <recommendedName>
        <fullName evidence="1">Heterokaryon incompatibility domain-containing protein</fullName>
    </recommendedName>
</protein>
<dbReference type="AlphaFoldDB" id="A0A0D2P205"/>
<dbReference type="PANTHER" id="PTHR10622:SF10">
    <property type="entry name" value="HET DOMAIN-CONTAINING PROTEIN"/>
    <property type="match status" value="1"/>
</dbReference>
<keyword evidence="3" id="KW-1185">Reference proteome</keyword>
<feature type="non-terminal residue" evidence="2">
    <location>
        <position position="1"/>
    </location>
</feature>
<dbReference type="EMBL" id="KN817548">
    <property type="protein sequence ID" value="KJA22701.1"/>
    <property type="molecule type" value="Genomic_DNA"/>
</dbReference>
<dbReference type="PANTHER" id="PTHR10622">
    <property type="entry name" value="HET DOMAIN-CONTAINING PROTEIN"/>
    <property type="match status" value="1"/>
</dbReference>
<dbReference type="Proteomes" id="UP000054270">
    <property type="component" value="Unassembled WGS sequence"/>
</dbReference>
<feature type="non-terminal residue" evidence="2">
    <location>
        <position position="193"/>
    </location>
</feature>
<evidence type="ECO:0000259" key="1">
    <source>
        <dbReference type="Pfam" id="PF06985"/>
    </source>
</evidence>
<reference evidence="3" key="1">
    <citation type="submission" date="2014-04" db="EMBL/GenBank/DDBJ databases">
        <title>Evolutionary Origins and Diversification of the Mycorrhizal Mutualists.</title>
        <authorList>
            <consortium name="DOE Joint Genome Institute"/>
            <consortium name="Mycorrhizal Genomics Consortium"/>
            <person name="Kohler A."/>
            <person name="Kuo A."/>
            <person name="Nagy L.G."/>
            <person name="Floudas D."/>
            <person name="Copeland A."/>
            <person name="Barry K.W."/>
            <person name="Cichocki N."/>
            <person name="Veneault-Fourrey C."/>
            <person name="LaButti K."/>
            <person name="Lindquist E.A."/>
            <person name="Lipzen A."/>
            <person name="Lundell T."/>
            <person name="Morin E."/>
            <person name="Murat C."/>
            <person name="Riley R."/>
            <person name="Ohm R."/>
            <person name="Sun H."/>
            <person name="Tunlid A."/>
            <person name="Henrissat B."/>
            <person name="Grigoriev I.V."/>
            <person name="Hibbett D.S."/>
            <person name="Martin F."/>
        </authorList>
    </citation>
    <scope>NUCLEOTIDE SEQUENCE [LARGE SCALE GENOMIC DNA]</scope>
    <source>
        <strain evidence="3">FD-334 SS-4</strain>
    </source>
</reference>
<gene>
    <name evidence="2" type="ORF">HYPSUDRAFT_100941</name>
</gene>
<sequence>KIVNFCKVAARDHGVVYGWMDTVCIDKSSSTELDESIRSMYRWYRQSHVCITYLADTSTIPDMHNDKWFTRGWTLQELLAPRNMVFYGKNWYFLAQNNMEKTDGSGDIFNCFATAAYSQVFQATTIQSKEMEMCFNNPESLPISRIFQLASRRKVTRQEDSVYSLMGLLGVSISIAYGEGSSAAFTRLVREIM</sequence>
<evidence type="ECO:0000313" key="2">
    <source>
        <dbReference type="EMBL" id="KJA22701.1"/>
    </source>
</evidence>
<dbReference type="STRING" id="945553.A0A0D2P205"/>